<dbReference type="PANTHER" id="PTHR12534:SF0">
    <property type="entry name" value="SMALL RIBOSOMAL SUBUNIT PROTEIN US2M"/>
    <property type="match status" value="1"/>
</dbReference>
<evidence type="ECO:0000256" key="4">
    <source>
        <dbReference type="ARBA" id="ARBA00035256"/>
    </source>
</evidence>
<dbReference type="Gene3D" id="1.10.287.610">
    <property type="entry name" value="Helix hairpin bin"/>
    <property type="match status" value="1"/>
</dbReference>
<reference evidence="8" key="1">
    <citation type="submission" date="2020-02" db="EMBL/GenBank/DDBJ databases">
        <authorList>
            <person name="Meier V. D."/>
        </authorList>
    </citation>
    <scope>NUCLEOTIDE SEQUENCE</scope>
    <source>
        <strain evidence="8">AVDCRST_MAG76</strain>
    </source>
</reference>
<dbReference type="PROSITE" id="PS00963">
    <property type="entry name" value="RIBOSOMAL_S2_2"/>
    <property type="match status" value="1"/>
</dbReference>
<dbReference type="AlphaFoldDB" id="A0A6J4IY48"/>
<evidence type="ECO:0000256" key="5">
    <source>
        <dbReference type="HAMAP-Rule" id="MF_00291"/>
    </source>
</evidence>
<dbReference type="NCBIfam" id="TIGR01011">
    <property type="entry name" value="rpsB_bact"/>
    <property type="match status" value="1"/>
</dbReference>
<dbReference type="PANTHER" id="PTHR12534">
    <property type="entry name" value="30S RIBOSOMAL PROTEIN S2 PROKARYOTIC AND ORGANELLAR"/>
    <property type="match status" value="1"/>
</dbReference>
<evidence type="ECO:0000256" key="1">
    <source>
        <dbReference type="ARBA" id="ARBA00006242"/>
    </source>
</evidence>
<dbReference type="EMBL" id="CADCSZ010000176">
    <property type="protein sequence ID" value="CAA9263380.1"/>
    <property type="molecule type" value="Genomic_DNA"/>
</dbReference>
<comment type="similarity">
    <text evidence="1 5 6">Belongs to the universal ribosomal protein uS2 family.</text>
</comment>
<dbReference type="PRINTS" id="PR00395">
    <property type="entry name" value="RIBOSOMALS2"/>
</dbReference>
<name>A0A6J4IY48_9ACTN</name>
<dbReference type="GO" id="GO:0006412">
    <property type="term" value="P:translation"/>
    <property type="evidence" value="ECO:0007669"/>
    <property type="project" value="UniProtKB-UniRule"/>
</dbReference>
<evidence type="ECO:0000256" key="7">
    <source>
        <dbReference type="SAM" id="MobiDB-lite"/>
    </source>
</evidence>
<dbReference type="Gene3D" id="3.40.50.10490">
    <property type="entry name" value="Glucose-6-phosphate isomerase like protein, domain 1"/>
    <property type="match status" value="1"/>
</dbReference>
<dbReference type="Pfam" id="PF00318">
    <property type="entry name" value="Ribosomal_S2"/>
    <property type="match status" value="1"/>
</dbReference>
<keyword evidence="2 5" id="KW-0689">Ribosomal protein</keyword>
<organism evidence="8">
    <name type="scientific">uncultured Acidimicrobiales bacterium</name>
    <dbReference type="NCBI Taxonomy" id="310071"/>
    <lineage>
        <taxon>Bacteria</taxon>
        <taxon>Bacillati</taxon>
        <taxon>Actinomycetota</taxon>
        <taxon>Acidimicrobiia</taxon>
        <taxon>Acidimicrobiales</taxon>
        <taxon>environmental samples</taxon>
    </lineage>
</organism>
<dbReference type="InterPro" id="IPR023591">
    <property type="entry name" value="Ribosomal_uS2_flav_dom_sf"/>
</dbReference>
<keyword evidence="3 5" id="KW-0687">Ribonucleoprotein</keyword>
<dbReference type="InterPro" id="IPR005706">
    <property type="entry name" value="Ribosomal_uS2_bac/mit/plastid"/>
</dbReference>
<evidence type="ECO:0000256" key="2">
    <source>
        <dbReference type="ARBA" id="ARBA00022980"/>
    </source>
</evidence>
<evidence type="ECO:0000256" key="3">
    <source>
        <dbReference type="ARBA" id="ARBA00023274"/>
    </source>
</evidence>
<dbReference type="FunFam" id="1.10.287.610:FF:000001">
    <property type="entry name" value="30S ribosomal protein S2"/>
    <property type="match status" value="1"/>
</dbReference>
<dbReference type="GO" id="GO:0003735">
    <property type="term" value="F:structural constituent of ribosome"/>
    <property type="evidence" value="ECO:0007669"/>
    <property type="project" value="InterPro"/>
</dbReference>
<dbReference type="CDD" id="cd01425">
    <property type="entry name" value="RPS2"/>
    <property type="match status" value="1"/>
</dbReference>
<protein>
    <recommendedName>
        <fullName evidence="4 5">Small ribosomal subunit protein uS2</fullName>
    </recommendedName>
</protein>
<sequence length="331" mass="35597">MAVVTMKQLLEAGVHFGHQTRRWNPKMKRFIFGERNGIYIIDLKQTLERTASAYEFVRDLVADGGTVLFIGTKKQTQDPIATSAKACGMPYINERWLGGMLTNYTTILTRVQKLRELERMQAAGDFDAMPKKEALMKSRELEKLQRNLGGIKGMSRQPDAVFIIDTKKEHIAVTEANKLNIPIVAVVDTNCDPDLIQYVIPGNDDAIRAGTLLCRVVADAVDEGRYIAAKKAGRAAQAAAAARTAEDEARIAAEQAEAREQAAAAQSEREARLAEAAASVGTADGEATDTAENTETAETAETAEADTAPADPAPADVAAGEPEPDGAPVDA</sequence>
<gene>
    <name evidence="5" type="primary">rpsB</name>
    <name evidence="8" type="ORF">AVDCRST_MAG76-2910</name>
</gene>
<feature type="compositionally biased region" description="Low complexity" evidence="7">
    <location>
        <begin position="274"/>
        <end position="321"/>
    </location>
</feature>
<dbReference type="InterPro" id="IPR018130">
    <property type="entry name" value="Ribosomal_uS2_CS"/>
</dbReference>
<dbReference type="HAMAP" id="MF_00291_B">
    <property type="entry name" value="Ribosomal_uS2_B"/>
    <property type="match status" value="1"/>
</dbReference>
<accession>A0A6J4IY48</accession>
<feature type="region of interest" description="Disordered" evidence="7">
    <location>
        <begin position="258"/>
        <end position="331"/>
    </location>
</feature>
<dbReference type="InterPro" id="IPR001865">
    <property type="entry name" value="Ribosomal_uS2"/>
</dbReference>
<evidence type="ECO:0000256" key="6">
    <source>
        <dbReference type="RuleBase" id="RU003631"/>
    </source>
</evidence>
<dbReference type="SUPFAM" id="SSF52313">
    <property type="entry name" value="Ribosomal protein S2"/>
    <property type="match status" value="1"/>
</dbReference>
<dbReference type="GO" id="GO:0022627">
    <property type="term" value="C:cytosolic small ribosomal subunit"/>
    <property type="evidence" value="ECO:0007669"/>
    <property type="project" value="TreeGrafter"/>
</dbReference>
<dbReference type="PROSITE" id="PS00962">
    <property type="entry name" value="RIBOSOMAL_S2_1"/>
    <property type="match status" value="1"/>
</dbReference>
<proteinExistence type="inferred from homology"/>
<evidence type="ECO:0000313" key="8">
    <source>
        <dbReference type="EMBL" id="CAA9263380.1"/>
    </source>
</evidence>